<reference evidence="2 3" key="1">
    <citation type="submission" date="2017-07" db="EMBL/GenBank/DDBJ databases">
        <title>Draft genome of Ochrobactrum lupini type strain LUP21.</title>
        <authorList>
            <person name="Krzyzanowska D.M."/>
            <person name="Jafra S."/>
        </authorList>
    </citation>
    <scope>NUCLEOTIDE SEQUENCE [LARGE SCALE GENOMIC DNA]</scope>
    <source>
        <strain evidence="2 3">LUP21</strain>
    </source>
</reference>
<gene>
    <name evidence="2" type="ORF">CES86_4356</name>
</gene>
<keyword evidence="1" id="KW-1133">Transmembrane helix</keyword>
<evidence type="ECO:0000256" key="1">
    <source>
        <dbReference type="SAM" id="Phobius"/>
    </source>
</evidence>
<organism evidence="2 3">
    <name type="scientific">Brucella lupini</name>
    <dbReference type="NCBI Taxonomy" id="255457"/>
    <lineage>
        <taxon>Bacteria</taxon>
        <taxon>Pseudomonadati</taxon>
        <taxon>Pseudomonadota</taxon>
        <taxon>Alphaproteobacteria</taxon>
        <taxon>Hyphomicrobiales</taxon>
        <taxon>Brucellaceae</taxon>
        <taxon>Brucella/Ochrobactrum group</taxon>
        <taxon>Brucella</taxon>
    </lineage>
</organism>
<dbReference type="EMBL" id="NNRN01000058">
    <property type="protein sequence ID" value="OYR25427.1"/>
    <property type="molecule type" value="Genomic_DNA"/>
</dbReference>
<accession>A0A256GE71</accession>
<feature type="transmembrane region" description="Helical" evidence="1">
    <location>
        <begin position="7"/>
        <end position="33"/>
    </location>
</feature>
<dbReference type="Proteomes" id="UP000216363">
    <property type="component" value="Unassembled WGS sequence"/>
</dbReference>
<keyword evidence="1" id="KW-0812">Transmembrane</keyword>
<comment type="caution">
    <text evidence="2">The sequence shown here is derived from an EMBL/GenBank/DDBJ whole genome shotgun (WGS) entry which is preliminary data.</text>
</comment>
<evidence type="ECO:0000313" key="3">
    <source>
        <dbReference type="Proteomes" id="UP000216363"/>
    </source>
</evidence>
<proteinExistence type="predicted"/>
<name>A0A256GE71_9HYPH</name>
<sequence length="59" mass="6505">MSAMIDWPLIFASLLAIGVAVFLIYCFAVMIFAKPDGKPVEPTTIDTVDMLPFMNHDAD</sequence>
<protein>
    <submittedName>
        <fullName evidence="2">Uncharacterized protein</fullName>
    </submittedName>
</protein>
<evidence type="ECO:0000313" key="2">
    <source>
        <dbReference type="EMBL" id="OYR25427.1"/>
    </source>
</evidence>
<keyword evidence="1" id="KW-0472">Membrane</keyword>
<dbReference type="AlphaFoldDB" id="A0A256GE71"/>